<dbReference type="AlphaFoldDB" id="A0A679J5R6"/>
<protein>
    <submittedName>
        <fullName evidence="1">Uncharacterized protein</fullName>
    </submittedName>
</protein>
<accession>A0A679J5R6</accession>
<dbReference type="EMBL" id="LR743504">
    <property type="protein sequence ID" value="CAA2102088.1"/>
    <property type="molecule type" value="Genomic_DNA"/>
</dbReference>
<name>A0A679J5R6_9HYPH</name>
<gene>
    <name evidence="1" type="ORF">MBUL_01508</name>
</gene>
<proteinExistence type="predicted"/>
<reference evidence="1" key="1">
    <citation type="submission" date="2019-12" db="EMBL/GenBank/DDBJ databases">
        <authorList>
            <person name="Cremers G."/>
        </authorList>
    </citation>
    <scope>NUCLEOTIDE SEQUENCE</scope>
    <source>
        <strain evidence="1">Mbul1</strain>
    </source>
</reference>
<organism evidence="1">
    <name type="scientific">Methylobacterium bullatum</name>
    <dbReference type="NCBI Taxonomy" id="570505"/>
    <lineage>
        <taxon>Bacteria</taxon>
        <taxon>Pseudomonadati</taxon>
        <taxon>Pseudomonadota</taxon>
        <taxon>Alphaproteobacteria</taxon>
        <taxon>Hyphomicrobiales</taxon>
        <taxon>Methylobacteriaceae</taxon>
        <taxon>Methylobacterium</taxon>
    </lineage>
</organism>
<sequence>MERVLELIRGYARLAWWDGCAVDMRLHRIADFVDFLTAAKEPGLTHKPIPIAKGEMA</sequence>
<evidence type="ECO:0000313" key="1">
    <source>
        <dbReference type="EMBL" id="CAA2102088.1"/>
    </source>
</evidence>